<dbReference type="EMBL" id="REGN01005653">
    <property type="protein sequence ID" value="RNA12577.1"/>
    <property type="molecule type" value="Genomic_DNA"/>
</dbReference>
<evidence type="ECO:0000313" key="2">
    <source>
        <dbReference type="Proteomes" id="UP000276133"/>
    </source>
</evidence>
<keyword evidence="2" id="KW-1185">Reference proteome</keyword>
<protein>
    <submittedName>
        <fullName evidence="1">Uncharacterized protein</fullName>
    </submittedName>
</protein>
<proteinExistence type="predicted"/>
<sequence length="69" mass="8130">MGWDTWMRGKRNICRVHDSLLSQGSNCEFYHSQINLENRRDSSIVSVSPVMVDRFETESNFLTPVFNQY</sequence>
<accession>A0A3M7QMB0</accession>
<comment type="caution">
    <text evidence="1">The sequence shown here is derived from an EMBL/GenBank/DDBJ whole genome shotgun (WGS) entry which is preliminary data.</text>
</comment>
<reference evidence="1 2" key="1">
    <citation type="journal article" date="2018" name="Sci. Rep.">
        <title>Genomic signatures of local adaptation to the degree of environmental predictability in rotifers.</title>
        <authorList>
            <person name="Franch-Gras L."/>
            <person name="Hahn C."/>
            <person name="Garcia-Roger E.M."/>
            <person name="Carmona M.J."/>
            <person name="Serra M."/>
            <person name="Gomez A."/>
        </authorList>
    </citation>
    <scope>NUCLEOTIDE SEQUENCE [LARGE SCALE GENOMIC DNA]</scope>
    <source>
        <strain evidence="1">HYR1</strain>
    </source>
</reference>
<dbReference type="AlphaFoldDB" id="A0A3M7QMB0"/>
<gene>
    <name evidence="1" type="ORF">BpHYR1_009061</name>
</gene>
<evidence type="ECO:0000313" key="1">
    <source>
        <dbReference type="EMBL" id="RNA12577.1"/>
    </source>
</evidence>
<dbReference type="Proteomes" id="UP000276133">
    <property type="component" value="Unassembled WGS sequence"/>
</dbReference>
<name>A0A3M7QMB0_BRAPC</name>
<organism evidence="1 2">
    <name type="scientific">Brachionus plicatilis</name>
    <name type="common">Marine rotifer</name>
    <name type="synonym">Brachionus muelleri</name>
    <dbReference type="NCBI Taxonomy" id="10195"/>
    <lineage>
        <taxon>Eukaryota</taxon>
        <taxon>Metazoa</taxon>
        <taxon>Spiralia</taxon>
        <taxon>Gnathifera</taxon>
        <taxon>Rotifera</taxon>
        <taxon>Eurotatoria</taxon>
        <taxon>Monogononta</taxon>
        <taxon>Pseudotrocha</taxon>
        <taxon>Ploima</taxon>
        <taxon>Brachionidae</taxon>
        <taxon>Brachionus</taxon>
    </lineage>
</organism>